<comment type="caution">
    <text evidence="2">The sequence shown here is derived from an EMBL/GenBank/DDBJ whole genome shotgun (WGS) entry which is preliminary data.</text>
</comment>
<dbReference type="InterPro" id="IPR002575">
    <property type="entry name" value="Aminoglycoside_PTrfase"/>
</dbReference>
<sequence length="301" mass="33776">MAQSLSTAANIDVGSSAAISRFCEHLEFFSGHPPLIVRALASGESNLNYYIKTERGEYVLRRYPLDTLGVCRQQELRCQHAAAAIGLAPAPLALNNHQQLLISDYISDGIPLALNTERLTLLAVVVAKLHSLTIQTPVLQVSQYLRQLMDNSQLASLEPAATLFAALLHSAEQMQSLPFDRVLCHMDLHQGNVLWAKQQIWLLDFEYAQLTDSSFDLAAICLNYQLNQAEETQLLHAYISARHFSHSQTARDCRHSLAERLHLAKRLYSGFCWLWYQASPDQDAALHWQNKLAQLLALKST</sequence>
<feature type="domain" description="Aminoglycoside phosphotransferase" evidence="1">
    <location>
        <begin position="37"/>
        <end position="244"/>
    </location>
</feature>
<evidence type="ECO:0000313" key="2">
    <source>
        <dbReference type="EMBL" id="MCB5225246.1"/>
    </source>
</evidence>
<dbReference type="Gene3D" id="3.90.1200.10">
    <property type="match status" value="1"/>
</dbReference>
<dbReference type="RefSeq" id="WP_226749347.1">
    <property type="nucleotide sequence ID" value="NZ_JAEINI020000001.1"/>
</dbReference>
<dbReference type="SUPFAM" id="SSF56112">
    <property type="entry name" value="Protein kinase-like (PK-like)"/>
    <property type="match status" value="1"/>
</dbReference>
<proteinExistence type="predicted"/>
<dbReference type="Gene3D" id="3.30.200.20">
    <property type="entry name" value="Phosphorylase Kinase, domain 1"/>
    <property type="match status" value="1"/>
</dbReference>
<evidence type="ECO:0000259" key="1">
    <source>
        <dbReference type="Pfam" id="PF01636"/>
    </source>
</evidence>
<dbReference type="Pfam" id="PF01636">
    <property type="entry name" value="APH"/>
    <property type="match status" value="1"/>
</dbReference>
<dbReference type="PANTHER" id="PTHR40086">
    <property type="entry name" value="PHOSPHOTRANSFERASE YTMP-RELATED"/>
    <property type="match status" value="1"/>
</dbReference>
<protein>
    <submittedName>
        <fullName evidence="2">Phosphotransferase</fullName>
    </submittedName>
</protein>
<dbReference type="PANTHER" id="PTHR40086:SF1">
    <property type="entry name" value="CELL CYCLE REGULATOR CCRZ"/>
    <property type="match status" value="1"/>
</dbReference>
<name>A0ABS8BYV3_9ALTE</name>
<dbReference type="InterPro" id="IPR011009">
    <property type="entry name" value="Kinase-like_dom_sf"/>
</dbReference>
<dbReference type="EMBL" id="JAEINI020000001">
    <property type="protein sequence ID" value="MCB5225246.1"/>
    <property type="molecule type" value="Genomic_DNA"/>
</dbReference>
<evidence type="ECO:0000313" key="3">
    <source>
        <dbReference type="Proteomes" id="UP000633814"/>
    </source>
</evidence>
<keyword evidence="3" id="KW-1185">Reference proteome</keyword>
<gene>
    <name evidence="2" type="ORF">JAO78_000250</name>
</gene>
<reference evidence="2 3" key="1">
    <citation type="submission" date="2021-10" db="EMBL/GenBank/DDBJ databases">
        <title>Alishewanella koreense sp. nov. isolated from seawater of southwestern coast in South Korea and the proposal for the reclassification of Rheinheimera perlucida and Rheinheimera tuosuensis as Arsukibacterium perlucida and Arsukibacterium tuosuensis.</title>
        <authorList>
            <person name="Kim K.H."/>
            <person name="Ruan W."/>
            <person name="Kim K.R."/>
            <person name="Baek J.H."/>
            <person name="Jeon C.O."/>
        </authorList>
    </citation>
    <scope>NUCLEOTIDE SEQUENCE [LARGE SCALE GENOMIC DNA]</scope>
    <source>
        <strain evidence="2 3">16-MA</strain>
    </source>
</reference>
<accession>A0ABS8BYV3</accession>
<organism evidence="2 3">
    <name type="scientific">Alishewanella maricola</name>
    <dbReference type="NCBI Taxonomy" id="2795740"/>
    <lineage>
        <taxon>Bacteria</taxon>
        <taxon>Pseudomonadati</taxon>
        <taxon>Pseudomonadota</taxon>
        <taxon>Gammaproteobacteria</taxon>
        <taxon>Alteromonadales</taxon>
        <taxon>Alteromonadaceae</taxon>
        <taxon>Alishewanella</taxon>
    </lineage>
</organism>
<dbReference type="Proteomes" id="UP000633814">
    <property type="component" value="Unassembled WGS sequence"/>
</dbReference>
<dbReference type="InterPro" id="IPR052077">
    <property type="entry name" value="CcrZ_PhaseVar_Mediator"/>
</dbReference>